<protein>
    <submittedName>
        <fullName evidence="1">Aminoglycoside phosphotransferase</fullName>
    </submittedName>
</protein>
<keyword evidence="1" id="KW-0808">Transferase</keyword>
<dbReference type="EMBL" id="VYUA01000029">
    <property type="protein sequence ID" value="KAB2589600.1"/>
    <property type="molecule type" value="Genomic_DNA"/>
</dbReference>
<keyword evidence="2" id="KW-1185">Reference proteome</keyword>
<dbReference type="InterPro" id="IPR011009">
    <property type="entry name" value="Kinase-like_dom_sf"/>
</dbReference>
<proteinExistence type="predicted"/>
<name>A0A5N5EL29_9ACTN</name>
<gene>
    <name evidence="1" type="ORF">F5983_26540</name>
</gene>
<comment type="caution">
    <text evidence="1">The sequence shown here is derived from an EMBL/GenBank/DDBJ whole genome shotgun (WGS) entry which is preliminary data.</text>
</comment>
<dbReference type="GO" id="GO:0016740">
    <property type="term" value="F:transferase activity"/>
    <property type="evidence" value="ECO:0007669"/>
    <property type="project" value="UniProtKB-KW"/>
</dbReference>
<dbReference type="AlphaFoldDB" id="A0A5N5EL29"/>
<organism evidence="1 2">
    <name type="scientific">Streptomyces arboris</name>
    <dbReference type="NCBI Taxonomy" id="2600619"/>
    <lineage>
        <taxon>Bacteria</taxon>
        <taxon>Bacillati</taxon>
        <taxon>Actinomycetota</taxon>
        <taxon>Actinomycetes</taxon>
        <taxon>Kitasatosporales</taxon>
        <taxon>Streptomycetaceae</taxon>
        <taxon>Streptomyces</taxon>
    </lineage>
</organism>
<dbReference type="RefSeq" id="WP_151512544.1">
    <property type="nucleotide sequence ID" value="NZ_JBMVCA010000007.1"/>
</dbReference>
<evidence type="ECO:0000313" key="1">
    <source>
        <dbReference type="EMBL" id="KAB2589600.1"/>
    </source>
</evidence>
<sequence>MPEQPSVILPPRSVLDAFGVSGVPEPLTGGQGRSVRVGGAVLKPAEGTEGESEWAASVLERLPRGAGFRVPRPLRSAEGDAVVDGWTAAEFLDGRPGPSRRWPGVVAAGRAFHTALRELPRPGFLDRRTHPWAVADRVAWGEEEVDVVAELAEPFARLLSLRRPVDGAVAQIVHGDLTGNVLFAPGRDPVVIDFSPYWRPPLYAEAVVIGDGLLWYEPVPGLLIGGGGDPRWRQMLIRALIFRIVALSGLVGPSWRAGEKEAARFLAATDAAERGTYEGRARP</sequence>
<dbReference type="SUPFAM" id="SSF56112">
    <property type="entry name" value="Protein kinase-like (PK-like)"/>
    <property type="match status" value="1"/>
</dbReference>
<dbReference type="Proteomes" id="UP000326907">
    <property type="component" value="Unassembled WGS sequence"/>
</dbReference>
<accession>A0A5N5EL29</accession>
<reference evidence="1 2" key="1">
    <citation type="submission" date="2019-09" db="EMBL/GenBank/DDBJ databases">
        <authorList>
            <person name="Liu P."/>
        </authorList>
    </citation>
    <scope>NUCLEOTIDE SEQUENCE [LARGE SCALE GENOMIC DNA]</scope>
    <source>
        <strain evidence="1 2">TRM68085</strain>
    </source>
</reference>
<evidence type="ECO:0000313" key="2">
    <source>
        <dbReference type="Proteomes" id="UP000326907"/>
    </source>
</evidence>